<proteinExistence type="predicted"/>
<dbReference type="GO" id="GO:0005886">
    <property type="term" value="C:plasma membrane"/>
    <property type="evidence" value="ECO:0007669"/>
    <property type="project" value="InterPro"/>
</dbReference>
<dbReference type="PANTHER" id="PTHR36985">
    <property type="entry name" value="TRANSLOCATION AND ASSEMBLY MODULE SUBUNIT TAMB"/>
    <property type="match status" value="1"/>
</dbReference>
<keyword evidence="4" id="KW-0472">Membrane</keyword>
<evidence type="ECO:0000313" key="7">
    <source>
        <dbReference type="EMBL" id="HIX02758.1"/>
    </source>
</evidence>
<feature type="non-terminal residue" evidence="7">
    <location>
        <position position="1"/>
    </location>
</feature>
<dbReference type="PANTHER" id="PTHR36985:SF1">
    <property type="entry name" value="TRANSLOCATION AND ASSEMBLY MODULE SUBUNIT TAMB"/>
    <property type="match status" value="1"/>
</dbReference>
<evidence type="ECO:0000256" key="2">
    <source>
        <dbReference type="ARBA" id="ARBA00022692"/>
    </source>
</evidence>
<organism evidence="7 8">
    <name type="scientific">Candidatus Odoribacter faecigallinarum</name>
    <dbReference type="NCBI Taxonomy" id="2838706"/>
    <lineage>
        <taxon>Bacteria</taxon>
        <taxon>Pseudomonadati</taxon>
        <taxon>Bacteroidota</taxon>
        <taxon>Bacteroidia</taxon>
        <taxon>Bacteroidales</taxon>
        <taxon>Odoribacteraceae</taxon>
        <taxon>Odoribacter</taxon>
    </lineage>
</organism>
<name>A0A9D1UYF6_9BACT</name>
<reference evidence="7" key="1">
    <citation type="journal article" date="2021" name="PeerJ">
        <title>Extensive microbial diversity within the chicken gut microbiome revealed by metagenomics and culture.</title>
        <authorList>
            <person name="Gilroy R."/>
            <person name="Ravi A."/>
            <person name="Getino M."/>
            <person name="Pursley I."/>
            <person name="Horton D.L."/>
            <person name="Alikhan N.F."/>
            <person name="Baker D."/>
            <person name="Gharbi K."/>
            <person name="Hall N."/>
            <person name="Watson M."/>
            <person name="Adriaenssens E.M."/>
            <person name="Foster-Nyarko E."/>
            <person name="Jarju S."/>
            <person name="Secka A."/>
            <person name="Antonio M."/>
            <person name="Oren A."/>
            <person name="Chaudhuri R.R."/>
            <person name="La Ragione R."/>
            <person name="Hildebrand F."/>
            <person name="Pallen M.J."/>
        </authorList>
    </citation>
    <scope>NUCLEOTIDE SEQUENCE</scope>
    <source>
        <strain evidence="7">23274</strain>
    </source>
</reference>
<dbReference type="Proteomes" id="UP000824202">
    <property type="component" value="Unassembled WGS sequence"/>
</dbReference>
<evidence type="ECO:0000313" key="8">
    <source>
        <dbReference type="Proteomes" id="UP000824202"/>
    </source>
</evidence>
<dbReference type="GO" id="GO:0009306">
    <property type="term" value="P:protein secretion"/>
    <property type="evidence" value="ECO:0007669"/>
    <property type="project" value="InterPro"/>
</dbReference>
<feature type="domain" description="Translocation and assembly module TamB C-terminal" evidence="6">
    <location>
        <begin position="688"/>
        <end position="1088"/>
    </location>
</feature>
<keyword evidence="5" id="KW-0175">Coiled coil</keyword>
<gene>
    <name evidence="7" type="ORF">H9863_01395</name>
</gene>
<protein>
    <submittedName>
        <fullName evidence="7">Translocation/assembly module TamB</fullName>
    </submittedName>
</protein>
<evidence type="ECO:0000256" key="1">
    <source>
        <dbReference type="ARBA" id="ARBA00004167"/>
    </source>
</evidence>
<evidence type="ECO:0000259" key="6">
    <source>
        <dbReference type="Pfam" id="PF04357"/>
    </source>
</evidence>
<dbReference type="InterPro" id="IPR007452">
    <property type="entry name" value="TamB_C"/>
</dbReference>
<evidence type="ECO:0000256" key="4">
    <source>
        <dbReference type="ARBA" id="ARBA00023136"/>
    </source>
</evidence>
<keyword evidence="2" id="KW-0812">Transmembrane</keyword>
<evidence type="ECO:0000256" key="3">
    <source>
        <dbReference type="ARBA" id="ARBA00022989"/>
    </source>
</evidence>
<comment type="caution">
    <text evidence="7">The sequence shown here is derived from an EMBL/GenBank/DDBJ whole genome shotgun (WGS) entry which is preliminary data.</text>
</comment>
<dbReference type="Pfam" id="PF04357">
    <property type="entry name" value="TamB"/>
    <property type="match status" value="1"/>
</dbReference>
<comment type="subcellular location">
    <subcellularLocation>
        <location evidence="1">Membrane</location>
        <topology evidence="1">Single-pass membrane protein</topology>
    </subcellularLocation>
</comment>
<dbReference type="AlphaFoldDB" id="A0A9D1UYF6"/>
<dbReference type="EMBL" id="DXFT01000025">
    <property type="protein sequence ID" value="HIX02758.1"/>
    <property type="molecule type" value="Genomic_DNA"/>
</dbReference>
<reference evidence="7" key="2">
    <citation type="submission" date="2021-04" db="EMBL/GenBank/DDBJ databases">
        <authorList>
            <person name="Gilroy R."/>
        </authorList>
    </citation>
    <scope>NUCLEOTIDE SEQUENCE</scope>
    <source>
        <strain evidence="7">23274</strain>
    </source>
</reference>
<sequence length="1140" mass="126101">GSGSVASYKDVRQMKGNFVLRGELPDVGFVSSYLKGGGVEIARDMNLLARLSMEEGDCRANVHLSCGGGRLSFNGRYHLEAEAYDGELSVRHFPLYRFLPSDSLGLVTVDVRIAGRGFSWGKARAEVNARIGEFDYRNHTYQDLGLAVDLRHDRLRGIVMSQDKSAPLGLVFRGDSVGNDYVFSLKGQAGAIDLYALHFMDEPFTVGTGIDLTARMGAGQDYGLTLNLDSLEITNAQQRYDLGNLRLEAASDLRRTWMKLVSGDLALNFWADTALPGFVGNLGNAAKVLQRQMDEREIDMAELKDALSPFMLDIHGADKNAVTRFLKLRGFGFRNIAFEMAMRKRSGLRLGLVMNKPYVGTMGLDSLQFGAWQTGRSLMYSFMTTSSSDAWKGLFNITMTGRMHGKRFRAELKQQDADGRTGFELGINTMLQDSSLTVSLFPVNPILGYNHWTVNADNYVEIGTRGKIRADLQMRHESELVRVQSLPDDGEKTDRLHTEVAGVNLSLLSEMLPFMPVLGGVLDVDMLLYSLKQQLGVEGSIALGDFEYEGQRIGTVGVGLGYMSDNGFKQHRANVELQIDSIYRTLAKGQLNFVDDKKYLLADVDIPAFPLHVVNAFLPADLLRLDGKLGGSVRVGGTLDAPEVDGRLAIREGKADVVMLGTVFRLDTTWLTIDDGRLRFDRYRFLAPNNSRMVLNGEIVLTPFDRMNMDLAVDSRNFEVVNVKKNDRSMIYGKAYADVHARLAGPFASLKMTGDVNLLNGSDIVYTLRSSGPTLEDKSVDLVRFVAFRDSTADENEIYFNKVEAGGFAMNMQLEIGDQVSVGVDLSDDGMNHVSILGGGNLLLSLAPESGIGLSGKYILSGGTVDYNVPIVGKKEFNIQSGSYVEWTGNVMTPQLSISASEQVKAEVEDGDQSRQVMFESIIRIQNNLMHPDVTFDLAAPNDMVVQNQLATFSAEERTRQALNLLIYNTYTAPGAAASNPNAKMAGNALYGFVENELNKYTRKAGLTVGFDSRATEENTTRTDVTYEFSRQLFNDRVNVKIGGRISTDGNEGEGSGSLENTLVDDISIEYVLTKRRNLFAKVFRHSSYEVLDGDVVQTGGGFVWRKSFQKFKDLFKNKNREERRAAKALKEAEEARRDE</sequence>
<keyword evidence="3" id="KW-1133">Transmembrane helix</keyword>
<accession>A0A9D1UYF6</accession>
<evidence type="ECO:0000256" key="5">
    <source>
        <dbReference type="SAM" id="Coils"/>
    </source>
</evidence>
<feature type="coiled-coil region" evidence="5">
    <location>
        <begin position="1112"/>
        <end position="1139"/>
    </location>
</feature>